<sequence>MTNCSTIDNVLLDTESFGLRLFAAAVPAGTLMTLTPQRQAVTGSPFLECGIFGSGYSWGTVRNADIRLSGEVAQNVPIQLMSDPSLLQPAPMDCQQNTALSTPSVFGANGILGVGVSPRDCGQQCANDAIEGFYYTCNGTTCSAAAVPLNQQIANPVQFFSTDNNGVVVEFPPVAADGALSVNGALVFGIDTQSNNILAGSGAVVLTTNTYGDFNATYKGTTFGGSAFIDSGSTDLYFNDPDIAMNGLLFYIPSSTVSRSVTISGYNLASANIEFNIANAVSLLATGNFAFNDIGHYLPFQFDLGLPFFFGRHVYYGIAASSSGNGTTGPYVAFTSS</sequence>
<evidence type="ECO:0000313" key="2">
    <source>
        <dbReference type="Proteomes" id="UP000193228"/>
    </source>
</evidence>
<dbReference type="Proteomes" id="UP000193228">
    <property type="component" value="Unassembled WGS sequence"/>
</dbReference>
<name>A0A1X7M4Y3_9BURK</name>
<accession>A0A1X7M4Y3</accession>
<protein>
    <submittedName>
        <fullName evidence="1">Uncharacterized protein</fullName>
    </submittedName>
</protein>
<organism evidence="1 2">
    <name type="scientific">Paraburkholderia susongensis</name>
    <dbReference type="NCBI Taxonomy" id="1515439"/>
    <lineage>
        <taxon>Bacteria</taxon>
        <taxon>Pseudomonadati</taxon>
        <taxon>Pseudomonadota</taxon>
        <taxon>Betaproteobacteria</taxon>
        <taxon>Burkholderiales</taxon>
        <taxon>Burkholderiaceae</taxon>
        <taxon>Paraburkholderia</taxon>
    </lineage>
</organism>
<dbReference type="STRING" id="1515439.SAMN06265784_119102"/>
<dbReference type="EMBL" id="FXAT01000019">
    <property type="protein sequence ID" value="SMG61155.1"/>
    <property type="molecule type" value="Genomic_DNA"/>
</dbReference>
<gene>
    <name evidence="1" type="ORF">SAMN06265784_119102</name>
</gene>
<proteinExistence type="predicted"/>
<evidence type="ECO:0000313" key="1">
    <source>
        <dbReference type="EMBL" id="SMG61155.1"/>
    </source>
</evidence>
<dbReference type="Pfam" id="PF11925">
    <property type="entry name" value="DUF3443"/>
    <property type="match status" value="1"/>
</dbReference>
<keyword evidence="2" id="KW-1185">Reference proteome</keyword>
<reference evidence="2" key="1">
    <citation type="submission" date="2017-04" db="EMBL/GenBank/DDBJ databases">
        <authorList>
            <person name="Varghese N."/>
            <person name="Submissions S."/>
        </authorList>
    </citation>
    <scope>NUCLEOTIDE SEQUENCE [LARGE SCALE GENOMIC DNA]</scope>
    <source>
        <strain evidence="2">LMG 29540</strain>
    </source>
</reference>
<dbReference type="InterPro" id="IPR021847">
    <property type="entry name" value="DUF3443"/>
</dbReference>
<dbReference type="AlphaFoldDB" id="A0A1X7M4Y3"/>